<evidence type="ECO:0000313" key="3">
    <source>
        <dbReference type="Proteomes" id="UP000813423"/>
    </source>
</evidence>
<gene>
    <name evidence="2" type="ORF">KXV57_007461</name>
</gene>
<proteinExistence type="predicted"/>
<protein>
    <submittedName>
        <fullName evidence="2">Uncharacterized protein</fullName>
    </submittedName>
</protein>
<reference evidence="2" key="1">
    <citation type="submission" date="2021-08" db="EMBL/GenBank/DDBJ databases">
        <title>Global Aspergillus fumigatus from environmental and clinical sources.</title>
        <authorList>
            <person name="Barber A."/>
            <person name="Sae-Ong T."/>
        </authorList>
    </citation>
    <scope>NUCLEOTIDE SEQUENCE</scope>
    <source>
        <strain evidence="2">NRZ-2016-071</strain>
    </source>
</reference>
<evidence type="ECO:0000313" key="2">
    <source>
        <dbReference type="EMBL" id="KAH1910642.1"/>
    </source>
</evidence>
<evidence type="ECO:0000256" key="1">
    <source>
        <dbReference type="SAM" id="SignalP"/>
    </source>
</evidence>
<dbReference type="Proteomes" id="UP000813423">
    <property type="component" value="Unassembled WGS sequence"/>
</dbReference>
<keyword evidence="1" id="KW-0732">Signal</keyword>
<sequence length="165" mass="17551">MKLHALIPLLFAPLAASAALSGVLNGVVDTNNDATLANGALENFATDADVTTHKANWDDATTRVCGSHGSCGYGELCVSGKCVVGIFPKLETRDEEANIDTEGEPRRCNNINLWCPPHQFCYRSVCVSIGALSARADASPVFVENAAAESLQWLESTQPTWGTLL</sequence>
<dbReference type="EMBL" id="JAIBSC010000006">
    <property type="protein sequence ID" value="KAH1910642.1"/>
    <property type="molecule type" value="Genomic_DNA"/>
</dbReference>
<organism evidence="2 3">
    <name type="scientific">Aspergillus fumigatus</name>
    <name type="common">Neosartorya fumigata</name>
    <dbReference type="NCBI Taxonomy" id="746128"/>
    <lineage>
        <taxon>Eukaryota</taxon>
        <taxon>Fungi</taxon>
        <taxon>Dikarya</taxon>
        <taxon>Ascomycota</taxon>
        <taxon>Pezizomycotina</taxon>
        <taxon>Eurotiomycetes</taxon>
        <taxon>Eurotiomycetidae</taxon>
        <taxon>Eurotiales</taxon>
        <taxon>Aspergillaceae</taxon>
        <taxon>Aspergillus</taxon>
        <taxon>Aspergillus subgen. Fumigati</taxon>
    </lineage>
</organism>
<dbReference type="OMA" id="VTTHKAN"/>
<feature type="chain" id="PRO_5041058576" evidence="1">
    <location>
        <begin position="19"/>
        <end position="165"/>
    </location>
</feature>
<accession>A0A229XQW3</accession>
<dbReference type="AlphaFoldDB" id="A0A229XQW3"/>
<comment type="caution">
    <text evidence="2">The sequence shown here is derived from an EMBL/GenBank/DDBJ whole genome shotgun (WGS) entry which is preliminary data.</text>
</comment>
<name>A0A229XQW3_ASPFM</name>
<feature type="signal peptide" evidence="1">
    <location>
        <begin position="1"/>
        <end position="18"/>
    </location>
</feature>